<dbReference type="Proteomes" id="UP000012159">
    <property type="component" value="Unassembled WGS sequence"/>
</dbReference>
<name>M6VVT9_LEPBO</name>
<sequence>MANGIHFIVRSNTRWLKEAKIAGEYKEYDKVKNILITNNMQKRRNGLRNMRIRKESVLI</sequence>
<proteinExistence type="predicted"/>
<feature type="non-terminal residue" evidence="1">
    <location>
        <position position="59"/>
    </location>
</feature>
<evidence type="ECO:0000313" key="1">
    <source>
        <dbReference type="EMBL" id="EMO61597.1"/>
    </source>
</evidence>
<organism evidence="1 2">
    <name type="scientific">Leptospira borgpetersenii serovar Pomona str. 200901868</name>
    <dbReference type="NCBI Taxonomy" id="1192866"/>
    <lineage>
        <taxon>Bacteria</taxon>
        <taxon>Pseudomonadati</taxon>
        <taxon>Spirochaetota</taxon>
        <taxon>Spirochaetia</taxon>
        <taxon>Leptospirales</taxon>
        <taxon>Leptospiraceae</taxon>
        <taxon>Leptospira</taxon>
    </lineage>
</organism>
<protein>
    <submittedName>
        <fullName evidence="1">Uncharacterized protein</fullName>
    </submittedName>
</protein>
<evidence type="ECO:0000313" key="2">
    <source>
        <dbReference type="Proteomes" id="UP000012159"/>
    </source>
</evidence>
<comment type="caution">
    <text evidence="1">The sequence shown here is derived from an EMBL/GenBank/DDBJ whole genome shotgun (WGS) entry which is preliminary data.</text>
</comment>
<dbReference type="AlphaFoldDB" id="M6VVT9"/>
<dbReference type="EMBL" id="AKWF02000094">
    <property type="protein sequence ID" value="EMO61597.1"/>
    <property type="molecule type" value="Genomic_DNA"/>
</dbReference>
<gene>
    <name evidence="1" type="ORF">LEP1GSC133_0252</name>
</gene>
<reference evidence="1 2" key="1">
    <citation type="submission" date="2013-01" db="EMBL/GenBank/DDBJ databases">
        <authorList>
            <person name="Harkins D.M."/>
            <person name="Durkin A.S."/>
            <person name="Brinkac L.M."/>
            <person name="Haft D.H."/>
            <person name="Selengut J.D."/>
            <person name="Sanka R."/>
            <person name="DePew J."/>
            <person name="Purushe J."/>
            <person name="Picardeau M."/>
            <person name="Werts C."/>
            <person name="Goarant C."/>
            <person name="Vinetz J.M."/>
            <person name="Sutton G.G."/>
            <person name="Nierman W.C."/>
            <person name="Fouts D.E."/>
        </authorList>
    </citation>
    <scope>NUCLEOTIDE SEQUENCE [LARGE SCALE GENOMIC DNA]</scope>
    <source>
        <strain evidence="1 2">200901868</strain>
    </source>
</reference>
<accession>M6VVT9</accession>